<dbReference type="InterPro" id="IPR018170">
    <property type="entry name" value="Aldo/ket_reductase_CS"/>
</dbReference>
<keyword evidence="3" id="KW-0560">Oxidoreductase</keyword>
<feature type="active site" description="Proton donor" evidence="4">
    <location>
        <position position="72"/>
    </location>
</feature>
<comment type="caution">
    <text evidence="8">The sequence shown here is derived from an EMBL/GenBank/DDBJ whole genome shotgun (WGS) entry which is preliminary data.</text>
</comment>
<dbReference type="GO" id="GO:0016616">
    <property type="term" value="F:oxidoreductase activity, acting on the CH-OH group of donors, NAD or NADP as acceptor"/>
    <property type="evidence" value="ECO:0007669"/>
    <property type="project" value="UniProtKB-ARBA"/>
</dbReference>
<gene>
    <name evidence="8" type="ORF">DFH07DRAFT_994952</name>
</gene>
<dbReference type="InterPro" id="IPR023210">
    <property type="entry name" value="NADP_OxRdtase_dom"/>
</dbReference>
<dbReference type="Gene3D" id="3.20.20.100">
    <property type="entry name" value="NADP-dependent oxidoreductase domain"/>
    <property type="match status" value="1"/>
</dbReference>
<keyword evidence="9" id="KW-1185">Reference proteome</keyword>
<evidence type="ECO:0000259" key="7">
    <source>
        <dbReference type="Pfam" id="PF00248"/>
    </source>
</evidence>
<dbReference type="SUPFAM" id="SSF51430">
    <property type="entry name" value="NAD(P)-linked oxidoreductase"/>
    <property type="match status" value="1"/>
</dbReference>
<evidence type="ECO:0000256" key="5">
    <source>
        <dbReference type="PIRSR" id="PIRSR000097-2"/>
    </source>
</evidence>
<dbReference type="Pfam" id="PF00248">
    <property type="entry name" value="Aldo_ket_red"/>
    <property type="match status" value="1"/>
</dbReference>
<reference evidence="8" key="1">
    <citation type="submission" date="2023-03" db="EMBL/GenBank/DDBJ databases">
        <title>Massive genome expansion in bonnet fungi (Mycena s.s.) driven by repeated elements and novel gene families across ecological guilds.</title>
        <authorList>
            <consortium name="Lawrence Berkeley National Laboratory"/>
            <person name="Harder C.B."/>
            <person name="Miyauchi S."/>
            <person name="Viragh M."/>
            <person name="Kuo A."/>
            <person name="Thoen E."/>
            <person name="Andreopoulos B."/>
            <person name="Lu D."/>
            <person name="Skrede I."/>
            <person name="Drula E."/>
            <person name="Henrissat B."/>
            <person name="Morin E."/>
            <person name="Kohler A."/>
            <person name="Barry K."/>
            <person name="LaButti K."/>
            <person name="Morin E."/>
            <person name="Salamov A."/>
            <person name="Lipzen A."/>
            <person name="Mereny Z."/>
            <person name="Hegedus B."/>
            <person name="Baldrian P."/>
            <person name="Stursova M."/>
            <person name="Weitz H."/>
            <person name="Taylor A."/>
            <person name="Grigoriev I.V."/>
            <person name="Nagy L.G."/>
            <person name="Martin F."/>
            <person name="Kauserud H."/>
        </authorList>
    </citation>
    <scope>NUCLEOTIDE SEQUENCE</scope>
    <source>
        <strain evidence="8">CBHHK188m</strain>
    </source>
</reference>
<keyword evidence="2" id="KW-0521">NADP</keyword>
<dbReference type="CDD" id="cd19071">
    <property type="entry name" value="AKR_AKR1-5-like"/>
    <property type="match status" value="1"/>
</dbReference>
<dbReference type="PROSITE" id="PS00062">
    <property type="entry name" value="ALDOKETO_REDUCTASE_2"/>
    <property type="match status" value="1"/>
</dbReference>
<evidence type="ECO:0000256" key="2">
    <source>
        <dbReference type="ARBA" id="ARBA00022857"/>
    </source>
</evidence>
<evidence type="ECO:0000313" key="8">
    <source>
        <dbReference type="EMBL" id="KAJ7729521.1"/>
    </source>
</evidence>
<dbReference type="PRINTS" id="PR00069">
    <property type="entry name" value="ALDKETRDTASE"/>
</dbReference>
<evidence type="ECO:0000256" key="4">
    <source>
        <dbReference type="PIRSR" id="PIRSR000097-1"/>
    </source>
</evidence>
<evidence type="ECO:0000313" key="9">
    <source>
        <dbReference type="Proteomes" id="UP001215280"/>
    </source>
</evidence>
<sequence length="355" mass="39336">MKVANIPSFTIQNGNIVLGTADISPGRATYAIPSVGLGCYMDSNTFTEKDVYDMCTTAIEVGYRHFDTATGYGNEKQVGDAIRDAIELSQAQPEVAGGPCKLSRKDFYITTKLANGDHHRVHDAFQESLDLLNCEYIDLYLLHWPQASTGVVDFSDINAKDMALPPDAHPTFVETWQEMEKLLATSKVKLIGVSNFSVKNLETLLGKCSIVPAMNQVELHPCLPQYDLQKYCEDKGILLTAYSPLGRSTAFFTEPLICNLAKEYQTTAAQIVLSWGVRRGTVVVPKSQSKERMEFNITLVDLSAEDMNKIGALHSQPGMHRSLVKFHADDGSVFGWKYEWLGWDMSKGGFVITNS</sequence>
<dbReference type="PIRSF" id="PIRSF000097">
    <property type="entry name" value="AKR"/>
    <property type="match status" value="1"/>
</dbReference>
<dbReference type="PANTHER" id="PTHR43827:SF3">
    <property type="entry name" value="NADP-DEPENDENT OXIDOREDUCTASE DOMAIN-CONTAINING PROTEIN"/>
    <property type="match status" value="1"/>
</dbReference>
<dbReference type="EMBL" id="JARJLG010000197">
    <property type="protein sequence ID" value="KAJ7729521.1"/>
    <property type="molecule type" value="Genomic_DNA"/>
</dbReference>
<dbReference type="InterPro" id="IPR036812">
    <property type="entry name" value="NAD(P)_OxRdtase_dom_sf"/>
</dbReference>
<dbReference type="PROSITE" id="PS00798">
    <property type="entry name" value="ALDOKETO_REDUCTASE_1"/>
    <property type="match status" value="1"/>
</dbReference>
<protein>
    <submittedName>
        <fullName evidence="8">Aldo/keto reductase</fullName>
    </submittedName>
</protein>
<dbReference type="InterPro" id="IPR020471">
    <property type="entry name" value="AKR"/>
</dbReference>
<accession>A0AAD7MS47</accession>
<dbReference type="Proteomes" id="UP001215280">
    <property type="component" value="Unassembled WGS sequence"/>
</dbReference>
<name>A0AAD7MS47_9AGAR</name>
<proteinExistence type="inferred from homology"/>
<feature type="domain" description="NADP-dependent oxidoreductase" evidence="7">
    <location>
        <begin position="43"/>
        <end position="312"/>
    </location>
</feature>
<organism evidence="8 9">
    <name type="scientific">Mycena maculata</name>
    <dbReference type="NCBI Taxonomy" id="230809"/>
    <lineage>
        <taxon>Eukaryota</taxon>
        <taxon>Fungi</taxon>
        <taxon>Dikarya</taxon>
        <taxon>Basidiomycota</taxon>
        <taxon>Agaricomycotina</taxon>
        <taxon>Agaricomycetes</taxon>
        <taxon>Agaricomycetidae</taxon>
        <taxon>Agaricales</taxon>
        <taxon>Marasmiineae</taxon>
        <taxon>Mycenaceae</taxon>
        <taxon>Mycena</taxon>
    </lineage>
</organism>
<evidence type="ECO:0000256" key="3">
    <source>
        <dbReference type="ARBA" id="ARBA00023002"/>
    </source>
</evidence>
<comment type="similarity">
    <text evidence="1">Belongs to the aldo/keto reductase family.</text>
</comment>
<dbReference type="PANTHER" id="PTHR43827">
    <property type="entry name" value="2,5-DIKETO-D-GLUCONIC ACID REDUCTASE"/>
    <property type="match status" value="1"/>
</dbReference>
<feature type="binding site" evidence="5">
    <location>
        <position position="143"/>
    </location>
    <ligand>
        <name>substrate</name>
    </ligand>
</feature>
<evidence type="ECO:0000256" key="1">
    <source>
        <dbReference type="ARBA" id="ARBA00007905"/>
    </source>
</evidence>
<dbReference type="FunFam" id="3.20.20.100:FF:000002">
    <property type="entry name" value="2,5-diketo-D-gluconic acid reductase A"/>
    <property type="match status" value="1"/>
</dbReference>
<dbReference type="AlphaFoldDB" id="A0AAD7MS47"/>
<feature type="site" description="Lowers pKa of active site Tyr" evidence="6">
    <location>
        <position position="112"/>
    </location>
</feature>
<evidence type="ECO:0000256" key="6">
    <source>
        <dbReference type="PIRSR" id="PIRSR000097-3"/>
    </source>
</evidence>